<evidence type="ECO:0000313" key="1">
    <source>
        <dbReference type="EMBL" id="OAP53896.1"/>
    </source>
</evidence>
<organism evidence="1 2">
    <name type="scientific">Fonsecaea erecta</name>
    <dbReference type="NCBI Taxonomy" id="1367422"/>
    <lineage>
        <taxon>Eukaryota</taxon>
        <taxon>Fungi</taxon>
        <taxon>Dikarya</taxon>
        <taxon>Ascomycota</taxon>
        <taxon>Pezizomycotina</taxon>
        <taxon>Eurotiomycetes</taxon>
        <taxon>Chaetothyriomycetidae</taxon>
        <taxon>Chaetothyriales</taxon>
        <taxon>Herpotrichiellaceae</taxon>
        <taxon>Fonsecaea</taxon>
    </lineage>
</organism>
<dbReference type="GeneID" id="30016085"/>
<sequence>MDRATFREDELHGLLRLHVAAMQLNVQVERAVEALANLDPKHTHSS</sequence>
<dbReference type="RefSeq" id="XP_018687263.1">
    <property type="nucleotide sequence ID" value="XM_018843422.1"/>
</dbReference>
<dbReference type="EMBL" id="LVYI01000018">
    <property type="protein sequence ID" value="OAP53896.1"/>
    <property type="molecule type" value="Genomic_DNA"/>
</dbReference>
<comment type="caution">
    <text evidence="1">The sequence shown here is derived from an EMBL/GenBank/DDBJ whole genome shotgun (WGS) entry which is preliminary data.</text>
</comment>
<proteinExistence type="predicted"/>
<protein>
    <submittedName>
        <fullName evidence="1">Uncharacterized protein</fullName>
    </submittedName>
</protein>
<evidence type="ECO:0000313" key="2">
    <source>
        <dbReference type="Proteomes" id="UP000078343"/>
    </source>
</evidence>
<reference evidence="1 2" key="1">
    <citation type="submission" date="2016-04" db="EMBL/GenBank/DDBJ databases">
        <title>Draft genome of Fonsecaea erecta CBS 125763.</title>
        <authorList>
            <person name="Weiss V.A."/>
            <person name="Vicente V.A."/>
            <person name="Raittz R.T."/>
            <person name="Moreno L.F."/>
            <person name="De Souza E.M."/>
            <person name="Pedrosa F.O."/>
            <person name="Steffens M.B."/>
            <person name="Faoro H."/>
            <person name="Tadra-Sfeir M.Z."/>
            <person name="Najafzadeh M.J."/>
            <person name="Felipe M.S."/>
            <person name="Teixeira M."/>
            <person name="Sun J."/>
            <person name="Xi L."/>
            <person name="Gomes R."/>
            <person name="De Azevedo C.M."/>
            <person name="Salgado C.G."/>
            <person name="Da Silva M.B."/>
            <person name="Nascimento M.F."/>
            <person name="Queiroz-Telles F."/>
            <person name="Attili D.S."/>
            <person name="Gorbushina A."/>
        </authorList>
    </citation>
    <scope>NUCLEOTIDE SEQUENCE [LARGE SCALE GENOMIC DNA]</scope>
    <source>
        <strain evidence="1 2">CBS 125763</strain>
    </source>
</reference>
<keyword evidence="2" id="KW-1185">Reference proteome</keyword>
<dbReference type="AlphaFoldDB" id="A0A178Z398"/>
<dbReference type="Proteomes" id="UP000078343">
    <property type="component" value="Unassembled WGS sequence"/>
</dbReference>
<gene>
    <name evidence="1" type="ORF">AYL99_11918</name>
</gene>
<accession>A0A178Z398</accession>
<name>A0A178Z398_9EURO</name>